<reference evidence="2 3" key="1">
    <citation type="journal article" date="2023" name="Plants (Basel)">
        <title>Bridging the Gap: Combining Genomics and Transcriptomics Approaches to Understand Stylosanthes scabra, an Orphan Legume from the Brazilian Caatinga.</title>
        <authorList>
            <person name="Ferreira-Neto J.R.C."/>
            <person name="da Silva M.D."/>
            <person name="Binneck E."/>
            <person name="de Melo N.F."/>
            <person name="da Silva R.H."/>
            <person name="de Melo A.L.T.M."/>
            <person name="Pandolfi V."/>
            <person name="Bustamante F.O."/>
            <person name="Brasileiro-Vidal A.C."/>
            <person name="Benko-Iseppon A.M."/>
        </authorList>
    </citation>
    <scope>NUCLEOTIDE SEQUENCE [LARGE SCALE GENOMIC DNA]</scope>
    <source>
        <tissue evidence="2">Leaves</tissue>
    </source>
</reference>
<evidence type="ECO:0000256" key="1">
    <source>
        <dbReference type="SAM" id="MobiDB-lite"/>
    </source>
</evidence>
<dbReference type="EMBL" id="JASCZI010090710">
    <property type="protein sequence ID" value="MED6145388.1"/>
    <property type="molecule type" value="Genomic_DNA"/>
</dbReference>
<organism evidence="2 3">
    <name type="scientific">Stylosanthes scabra</name>
    <dbReference type="NCBI Taxonomy" id="79078"/>
    <lineage>
        <taxon>Eukaryota</taxon>
        <taxon>Viridiplantae</taxon>
        <taxon>Streptophyta</taxon>
        <taxon>Embryophyta</taxon>
        <taxon>Tracheophyta</taxon>
        <taxon>Spermatophyta</taxon>
        <taxon>Magnoliopsida</taxon>
        <taxon>eudicotyledons</taxon>
        <taxon>Gunneridae</taxon>
        <taxon>Pentapetalae</taxon>
        <taxon>rosids</taxon>
        <taxon>fabids</taxon>
        <taxon>Fabales</taxon>
        <taxon>Fabaceae</taxon>
        <taxon>Papilionoideae</taxon>
        <taxon>50 kb inversion clade</taxon>
        <taxon>dalbergioids sensu lato</taxon>
        <taxon>Dalbergieae</taxon>
        <taxon>Pterocarpus clade</taxon>
        <taxon>Stylosanthes</taxon>
    </lineage>
</organism>
<feature type="compositionally biased region" description="Basic and acidic residues" evidence="1">
    <location>
        <begin position="245"/>
        <end position="265"/>
    </location>
</feature>
<accession>A0ABU6TBT0</accession>
<dbReference type="Proteomes" id="UP001341840">
    <property type="component" value="Unassembled WGS sequence"/>
</dbReference>
<sequence length="339" mass="38046">MVCKKFIQPREHPSRSSRLSGSTSSGTKWIFSDNIPSEYDWVSDEVLGTPSKVSLSYLEKLKEAKVVIQTSEEGKYELVVPNIEERICYSNRSLETESDWLWEMYFKIRPLPGVTPFYLDVEKNKGFHIYWNYNAFSLRPSLDDLSSEERVVVSILIKLWEVEPLDPKNLFSNEEAARKSIVEMAGGLEAVAAMRQRLLAGNSTTEEGSMSATHSDKDNAQGTSEVVKTGPSPPSSPPRKKKKKEKEENEKLKRDAKSASEKREAAEKQVSELQGKLKEFEEQRLSLAKFVADAEKAAVDGVAQTEKNIKDQCALIAPDIDFSGVSAYKKVVNGEVIEL</sequence>
<evidence type="ECO:0000313" key="2">
    <source>
        <dbReference type="EMBL" id="MED6145388.1"/>
    </source>
</evidence>
<protein>
    <submittedName>
        <fullName evidence="2">Uncharacterized protein</fullName>
    </submittedName>
</protein>
<comment type="caution">
    <text evidence="2">The sequence shown here is derived from an EMBL/GenBank/DDBJ whole genome shotgun (WGS) entry which is preliminary data.</text>
</comment>
<keyword evidence="3" id="KW-1185">Reference proteome</keyword>
<gene>
    <name evidence="2" type="ORF">PIB30_024747</name>
</gene>
<feature type="region of interest" description="Disordered" evidence="1">
    <location>
        <begin position="203"/>
        <end position="265"/>
    </location>
</feature>
<name>A0ABU6TBT0_9FABA</name>
<evidence type="ECO:0000313" key="3">
    <source>
        <dbReference type="Proteomes" id="UP001341840"/>
    </source>
</evidence>
<proteinExistence type="predicted"/>
<feature type="compositionally biased region" description="Polar residues" evidence="1">
    <location>
        <begin position="203"/>
        <end position="213"/>
    </location>
</feature>